<dbReference type="PANTHER" id="PTHR10890:SF3">
    <property type="entry name" value="CYSTEINE--TRNA LIGASE, CYTOPLASMIC"/>
    <property type="match status" value="1"/>
</dbReference>
<feature type="domain" description="Cysteinyl-tRNA ligase anticodon binding" evidence="11">
    <location>
        <begin position="435"/>
        <end position="479"/>
    </location>
</feature>
<gene>
    <name evidence="9" type="primary">cysS</name>
    <name evidence="12" type="ORF">A2154_02500</name>
</gene>
<keyword evidence="8 9" id="KW-0030">Aminoacyl-tRNA synthetase</keyword>
<dbReference type="GO" id="GO:0006423">
    <property type="term" value="P:cysteinyl-tRNA aminoacylation"/>
    <property type="evidence" value="ECO:0007669"/>
    <property type="project" value="UniProtKB-UniRule"/>
</dbReference>
<evidence type="ECO:0000256" key="5">
    <source>
        <dbReference type="ARBA" id="ARBA00022833"/>
    </source>
</evidence>
<feature type="binding site" evidence="9">
    <location>
        <position position="256"/>
    </location>
    <ligand>
        <name>Zn(2+)</name>
        <dbReference type="ChEBI" id="CHEBI:29105"/>
    </ligand>
</feature>
<keyword evidence="3 9" id="KW-0479">Metal-binding</keyword>
<dbReference type="GO" id="GO:0004817">
    <property type="term" value="F:cysteine-tRNA ligase activity"/>
    <property type="evidence" value="ECO:0007669"/>
    <property type="project" value="UniProtKB-UniRule"/>
</dbReference>
<dbReference type="SUPFAM" id="SSF52374">
    <property type="entry name" value="Nucleotidylyl transferase"/>
    <property type="match status" value="1"/>
</dbReference>
<dbReference type="EC" id="6.1.1.16" evidence="9"/>
<dbReference type="EMBL" id="MFJC01000008">
    <property type="protein sequence ID" value="OGG09936.1"/>
    <property type="molecule type" value="Genomic_DNA"/>
</dbReference>
<comment type="caution">
    <text evidence="12">The sequence shown here is derived from an EMBL/GenBank/DDBJ whole genome shotgun (WGS) entry which is preliminary data.</text>
</comment>
<keyword evidence="4 9" id="KW-0547">Nucleotide-binding</keyword>
<evidence type="ECO:0000256" key="3">
    <source>
        <dbReference type="ARBA" id="ARBA00022723"/>
    </source>
</evidence>
<proteinExistence type="inferred from homology"/>
<accession>A0A1F5ZBR7</accession>
<evidence type="ECO:0000313" key="12">
    <source>
        <dbReference type="EMBL" id="OGG09936.1"/>
    </source>
</evidence>
<feature type="binding site" evidence="9">
    <location>
        <position position="28"/>
    </location>
    <ligand>
        <name>Zn(2+)</name>
        <dbReference type="ChEBI" id="CHEBI:29105"/>
    </ligand>
</feature>
<evidence type="ECO:0000256" key="4">
    <source>
        <dbReference type="ARBA" id="ARBA00022741"/>
    </source>
</evidence>
<dbReference type="PANTHER" id="PTHR10890">
    <property type="entry name" value="CYSTEINYL-TRNA SYNTHETASE"/>
    <property type="match status" value="1"/>
</dbReference>
<feature type="domain" description="tRNA synthetases class I catalytic" evidence="10">
    <location>
        <begin position="15"/>
        <end position="335"/>
    </location>
</feature>
<dbReference type="CDD" id="cd00672">
    <property type="entry name" value="CysRS_core"/>
    <property type="match status" value="1"/>
</dbReference>
<dbReference type="AlphaFoldDB" id="A0A1F5ZBR7"/>
<dbReference type="STRING" id="1798373.A2154_02500"/>
<feature type="short sequence motif" description="'KMSKS' region" evidence="9">
    <location>
        <begin position="288"/>
        <end position="292"/>
    </location>
</feature>
<keyword evidence="6 9" id="KW-0067">ATP-binding</keyword>
<dbReference type="Gene3D" id="3.40.50.620">
    <property type="entry name" value="HUPs"/>
    <property type="match status" value="1"/>
</dbReference>
<comment type="similarity">
    <text evidence="9">Belongs to the class-I aminoacyl-tRNA synthetase family.</text>
</comment>
<feature type="binding site" evidence="9">
    <location>
        <position position="291"/>
    </location>
    <ligand>
        <name>ATP</name>
        <dbReference type="ChEBI" id="CHEBI:30616"/>
    </ligand>
</feature>
<dbReference type="InterPro" id="IPR015803">
    <property type="entry name" value="Cys-tRNA-ligase"/>
</dbReference>
<dbReference type="PRINTS" id="PR00983">
    <property type="entry name" value="TRNASYNTHCYS"/>
</dbReference>
<feature type="binding site" evidence="9">
    <location>
        <position position="231"/>
    </location>
    <ligand>
        <name>Zn(2+)</name>
        <dbReference type="ChEBI" id="CHEBI:29105"/>
    </ligand>
</feature>
<dbReference type="Pfam" id="PF23493">
    <property type="entry name" value="CysS_C"/>
    <property type="match status" value="1"/>
</dbReference>
<dbReference type="GO" id="GO:0008270">
    <property type="term" value="F:zinc ion binding"/>
    <property type="evidence" value="ECO:0007669"/>
    <property type="project" value="UniProtKB-UniRule"/>
</dbReference>
<keyword evidence="5 9" id="KW-0862">Zinc</keyword>
<evidence type="ECO:0000256" key="6">
    <source>
        <dbReference type="ARBA" id="ARBA00022840"/>
    </source>
</evidence>
<reference evidence="12 13" key="1">
    <citation type="journal article" date="2016" name="Nat. Commun.">
        <title>Thousands of microbial genomes shed light on interconnected biogeochemical processes in an aquifer system.</title>
        <authorList>
            <person name="Anantharaman K."/>
            <person name="Brown C.T."/>
            <person name="Hug L.A."/>
            <person name="Sharon I."/>
            <person name="Castelle C.J."/>
            <person name="Probst A.J."/>
            <person name="Thomas B.C."/>
            <person name="Singh A."/>
            <person name="Wilkins M.J."/>
            <person name="Karaoz U."/>
            <person name="Brodie E.L."/>
            <person name="Williams K.H."/>
            <person name="Hubbard S.S."/>
            <person name="Banfield J.F."/>
        </authorList>
    </citation>
    <scope>NUCLEOTIDE SEQUENCE [LARGE SCALE GENOMIC DNA]</scope>
</reference>
<dbReference type="InterPro" id="IPR024909">
    <property type="entry name" value="Cys-tRNA/MSH_ligase"/>
</dbReference>
<evidence type="ECO:0000259" key="10">
    <source>
        <dbReference type="Pfam" id="PF01406"/>
    </source>
</evidence>
<dbReference type="Proteomes" id="UP000176854">
    <property type="component" value="Unassembled WGS sequence"/>
</dbReference>
<organism evidence="12 13">
    <name type="scientific">Candidatus Gottesmanbacteria bacterium RBG_16_43_7</name>
    <dbReference type="NCBI Taxonomy" id="1798373"/>
    <lineage>
        <taxon>Bacteria</taxon>
        <taxon>Candidatus Gottesmaniibacteriota</taxon>
    </lineage>
</organism>
<dbReference type="Pfam" id="PF01406">
    <property type="entry name" value="tRNA-synt_1e"/>
    <property type="match status" value="1"/>
</dbReference>
<dbReference type="SUPFAM" id="SSF47323">
    <property type="entry name" value="Anticodon-binding domain of a subclass of class I aminoacyl-tRNA synthetases"/>
    <property type="match status" value="1"/>
</dbReference>
<dbReference type="HAMAP" id="MF_00041">
    <property type="entry name" value="Cys_tRNA_synth"/>
    <property type="match status" value="1"/>
</dbReference>
<protein>
    <recommendedName>
        <fullName evidence="9">Cysteine--tRNA ligase</fullName>
        <ecNumber evidence="9">6.1.1.16</ecNumber>
    </recommendedName>
    <alternativeName>
        <fullName evidence="9">Cysteinyl-tRNA synthetase</fullName>
        <shortName evidence="9">CysRS</shortName>
    </alternativeName>
</protein>
<dbReference type="InterPro" id="IPR032678">
    <property type="entry name" value="tRNA-synt_1_cat_dom"/>
</dbReference>
<evidence type="ECO:0000256" key="7">
    <source>
        <dbReference type="ARBA" id="ARBA00022917"/>
    </source>
</evidence>
<dbReference type="InterPro" id="IPR056411">
    <property type="entry name" value="CysS_C"/>
</dbReference>
<keyword evidence="9" id="KW-0963">Cytoplasm</keyword>
<keyword evidence="2 9" id="KW-0436">Ligase</keyword>
<dbReference type="GO" id="GO:0005524">
    <property type="term" value="F:ATP binding"/>
    <property type="evidence" value="ECO:0007669"/>
    <property type="project" value="UniProtKB-UniRule"/>
</dbReference>
<comment type="subunit">
    <text evidence="1 9">Monomer.</text>
</comment>
<evidence type="ECO:0000256" key="9">
    <source>
        <dbReference type="HAMAP-Rule" id="MF_00041"/>
    </source>
</evidence>
<dbReference type="NCBIfam" id="TIGR00435">
    <property type="entry name" value="cysS"/>
    <property type="match status" value="1"/>
</dbReference>
<sequence>MLRLYDTLSRSLVEFKPIKPDQVLFYHCGPTVYWVQHIGNLRGMTMGDLLVRSLGHFGYKVRHVRNYTDVGHLISDADSGEDKMEKGARREGTTPAQIADKYIRIFENDTRVLNLLEPTFKPRPTQLIAEIIAMVETLIRNGYAYTTDLAVYYNISKFPAYSSLARQQIEMKQKGAGKGEVDDPQKRHFADFALWIFKAGTHAGALQTWPSPFATPQVAHGVGFPGWHIECSVMAKIYLGDTIDIHMGGVEHIPVHHTNEIAQSEAANGVRFVRFWLHNEHLIVDRKKMAKSAGTGLTLEEVIGKGYDPMALRYFYLTAHYRTRQNFTWQALENAALSLTQLRQIIFGIKKASGGRIRSSISTEKLKKVDSYRFQFTAALAADLNITQALAVTWEVVKSNIPPQDKYDLIMDFDRVLGLNLDQDTAYSAIIDPEKLPDDIRQLIKSRESLRSQKRFSDADEIRRQLTTLGYILDDTPDGYIVRKR</sequence>
<comment type="cofactor">
    <cofactor evidence="9">
        <name>Zn(2+)</name>
        <dbReference type="ChEBI" id="CHEBI:29105"/>
    </cofactor>
    <text evidence="9">Binds 1 zinc ion per subunit.</text>
</comment>
<comment type="catalytic activity">
    <reaction evidence="9">
        <text>tRNA(Cys) + L-cysteine + ATP = L-cysteinyl-tRNA(Cys) + AMP + diphosphate</text>
        <dbReference type="Rhea" id="RHEA:17773"/>
        <dbReference type="Rhea" id="RHEA-COMP:9661"/>
        <dbReference type="Rhea" id="RHEA-COMP:9679"/>
        <dbReference type="ChEBI" id="CHEBI:30616"/>
        <dbReference type="ChEBI" id="CHEBI:33019"/>
        <dbReference type="ChEBI" id="CHEBI:35235"/>
        <dbReference type="ChEBI" id="CHEBI:78442"/>
        <dbReference type="ChEBI" id="CHEBI:78517"/>
        <dbReference type="ChEBI" id="CHEBI:456215"/>
        <dbReference type="EC" id="6.1.1.16"/>
    </reaction>
</comment>
<evidence type="ECO:0000259" key="11">
    <source>
        <dbReference type="Pfam" id="PF23493"/>
    </source>
</evidence>
<dbReference type="Gene3D" id="1.20.120.1910">
    <property type="entry name" value="Cysteine-tRNA ligase, C-terminal anti-codon recognition domain"/>
    <property type="match status" value="1"/>
</dbReference>
<feature type="short sequence motif" description="'HIGH' region" evidence="9">
    <location>
        <begin position="30"/>
        <end position="40"/>
    </location>
</feature>
<name>A0A1F5ZBR7_9BACT</name>
<feature type="binding site" evidence="9">
    <location>
        <position position="260"/>
    </location>
    <ligand>
        <name>Zn(2+)</name>
        <dbReference type="ChEBI" id="CHEBI:29105"/>
    </ligand>
</feature>
<comment type="subcellular location">
    <subcellularLocation>
        <location evidence="9">Cytoplasm</location>
    </subcellularLocation>
</comment>
<evidence type="ECO:0000256" key="2">
    <source>
        <dbReference type="ARBA" id="ARBA00022598"/>
    </source>
</evidence>
<evidence type="ECO:0000256" key="8">
    <source>
        <dbReference type="ARBA" id="ARBA00023146"/>
    </source>
</evidence>
<dbReference type="InterPro" id="IPR009080">
    <property type="entry name" value="tRNAsynth_Ia_anticodon-bd"/>
</dbReference>
<dbReference type="GO" id="GO:0005829">
    <property type="term" value="C:cytosol"/>
    <property type="evidence" value="ECO:0007669"/>
    <property type="project" value="TreeGrafter"/>
</dbReference>
<evidence type="ECO:0000256" key="1">
    <source>
        <dbReference type="ARBA" id="ARBA00011245"/>
    </source>
</evidence>
<keyword evidence="7 9" id="KW-0648">Protein biosynthesis</keyword>
<dbReference type="InterPro" id="IPR014729">
    <property type="entry name" value="Rossmann-like_a/b/a_fold"/>
</dbReference>
<evidence type="ECO:0000313" key="13">
    <source>
        <dbReference type="Proteomes" id="UP000176854"/>
    </source>
</evidence>